<evidence type="ECO:0000313" key="3">
    <source>
        <dbReference type="Proteomes" id="UP000295106"/>
    </source>
</evidence>
<dbReference type="PANTHER" id="PTHR43581:SF4">
    <property type="entry name" value="ATP_GTP PHOSPHATASE"/>
    <property type="match status" value="1"/>
</dbReference>
<dbReference type="SUPFAM" id="SSF52540">
    <property type="entry name" value="P-loop containing nucleoside triphosphate hydrolases"/>
    <property type="match status" value="1"/>
</dbReference>
<protein>
    <submittedName>
        <fullName evidence="2">AAA ATPase-like protein</fullName>
    </submittedName>
</protein>
<proteinExistence type="predicted"/>
<name>A0A4R2MF41_RUBGE</name>
<dbReference type="PANTHER" id="PTHR43581">
    <property type="entry name" value="ATP/GTP PHOSPHATASE"/>
    <property type="match status" value="1"/>
</dbReference>
<accession>A0A4R2MF41</accession>
<dbReference type="Pfam" id="PF13175">
    <property type="entry name" value="AAA_15"/>
    <property type="match status" value="1"/>
</dbReference>
<dbReference type="OrthoDB" id="9815944at2"/>
<dbReference type="GeneID" id="99686720"/>
<dbReference type="InterPro" id="IPR027417">
    <property type="entry name" value="P-loop_NTPase"/>
</dbReference>
<dbReference type="Proteomes" id="UP000295106">
    <property type="component" value="Unassembled WGS sequence"/>
</dbReference>
<dbReference type="RefSeq" id="WP_132648404.1">
    <property type="nucleotide sequence ID" value="NZ_CP181386.1"/>
</dbReference>
<gene>
    <name evidence="2" type="ORF">EV684_110228</name>
</gene>
<sequence length="557" mass="62000">MDSLPEGKRKAELGLSNNKDIAIQSILGIRIKCFRSLKEQSLILGEHVTVLSGRNGTMKTSLMGLLAHPFSSDATDAFGTDLKTPLQEVFKLSPEFDTDDYLYDMTLRTGSGDVLAEPVSIYRVKDNTNRHRIVVSGSEKGDGNFVYNTSFLNLKRLFPLVDTKAAPTTDRTIRLSALEAADLKDFYERIFPSSDYEAFVPVHQKKVKSTFALAGATARYDWHSISSGEDNLGAIFNRLIGFQRVFAAGQTTGNGILCIDEFESSLHPVAQLRLFDYLYRWSARYKVQIVISTHSLHLIQDLYLTHSANLAAGRIVINFVSKSSARGGNFPILQNPDYELAYKELTLSSPAKVAAARKVRVFCEDEHAIHFAKRLVRSQDVLAAVDFHSSMDPEGGKVGTSWPALRKLCVEYPLLLEGSLALFDADVGQSELAKVPNPDLYLVLPDPDSFAIERRMVVFIIGLDNGDAFFTKFGRERDAFLADFKAADIKSLSRPDVANPEKTPIARCKAWADSDKAAFKKYVTYYCEHSGLREAFRAAFVEKINKINRQHGLPTIA</sequence>
<dbReference type="Gene3D" id="3.40.50.300">
    <property type="entry name" value="P-loop containing nucleotide triphosphate hydrolases"/>
    <property type="match status" value="1"/>
</dbReference>
<evidence type="ECO:0000313" key="2">
    <source>
        <dbReference type="EMBL" id="TCP01296.1"/>
    </source>
</evidence>
<reference evidence="2 3" key="1">
    <citation type="submission" date="2019-03" db="EMBL/GenBank/DDBJ databases">
        <title>Genomic Encyclopedia of Type Strains, Phase IV (KMG-IV): sequencing the most valuable type-strain genomes for metagenomic binning, comparative biology and taxonomic classification.</title>
        <authorList>
            <person name="Goeker M."/>
        </authorList>
    </citation>
    <scope>NUCLEOTIDE SEQUENCE [LARGE SCALE GENOMIC DNA]</scope>
    <source>
        <strain evidence="2 3">DSM 1709</strain>
    </source>
</reference>
<organism evidence="2 3">
    <name type="scientific">Rubrivivax gelatinosus</name>
    <name type="common">Rhodocyclus gelatinosus</name>
    <name type="synonym">Rhodopseudomonas gelatinosa</name>
    <dbReference type="NCBI Taxonomy" id="28068"/>
    <lineage>
        <taxon>Bacteria</taxon>
        <taxon>Pseudomonadati</taxon>
        <taxon>Pseudomonadota</taxon>
        <taxon>Betaproteobacteria</taxon>
        <taxon>Burkholderiales</taxon>
        <taxon>Sphaerotilaceae</taxon>
        <taxon>Rubrivivax</taxon>
    </lineage>
</organism>
<dbReference type="InterPro" id="IPR041685">
    <property type="entry name" value="AAA_GajA/Old/RecF-like"/>
</dbReference>
<evidence type="ECO:0000259" key="1">
    <source>
        <dbReference type="Pfam" id="PF13175"/>
    </source>
</evidence>
<dbReference type="InterPro" id="IPR051396">
    <property type="entry name" value="Bact_Antivir_Def_Nuclease"/>
</dbReference>
<dbReference type="EMBL" id="SLXD01000010">
    <property type="protein sequence ID" value="TCP01296.1"/>
    <property type="molecule type" value="Genomic_DNA"/>
</dbReference>
<dbReference type="AlphaFoldDB" id="A0A4R2MF41"/>
<feature type="domain" description="Endonuclease GajA/Old nuclease/RecF-like AAA" evidence="1">
    <location>
        <begin position="244"/>
        <end position="299"/>
    </location>
</feature>
<comment type="caution">
    <text evidence="2">The sequence shown here is derived from an EMBL/GenBank/DDBJ whole genome shotgun (WGS) entry which is preliminary data.</text>
</comment>